<dbReference type="KEGG" id="mlr:MELLADRAFT_106296"/>
<feature type="compositionally biased region" description="Low complexity" evidence="1">
    <location>
        <begin position="29"/>
        <end position="54"/>
    </location>
</feature>
<feature type="compositionally biased region" description="Basic and acidic residues" evidence="1">
    <location>
        <begin position="78"/>
        <end position="93"/>
    </location>
</feature>
<feature type="region of interest" description="Disordered" evidence="1">
    <location>
        <begin position="1"/>
        <end position="95"/>
    </location>
</feature>
<dbReference type="VEuPathDB" id="FungiDB:MELLADRAFT_106296"/>
<feature type="compositionally biased region" description="Basic residues" evidence="1">
    <location>
        <begin position="15"/>
        <end position="28"/>
    </location>
</feature>
<keyword evidence="3" id="KW-1185">Reference proteome</keyword>
<feature type="compositionally biased region" description="Basic and acidic residues" evidence="1">
    <location>
        <begin position="1"/>
        <end position="10"/>
    </location>
</feature>
<gene>
    <name evidence="2" type="ORF">MELLADRAFT_106296</name>
</gene>
<dbReference type="Proteomes" id="UP000001072">
    <property type="component" value="Unassembled WGS sequence"/>
</dbReference>
<sequence>MKRKHSEQELTTKSTKQRITRNKSKSIKITRPSSPSTPTQSKQQQLSRFTTIQSEEQEQEQDQITPTQSKYKSNQKQQELEKEKDQQEQDQDLHIISNKNSKIQVLLNHYNEGKKSTKDYRDTIAQLSNLISKDLSTSLITWDHELRNHTEPYDMYSKTFTLWPLNLSACPQSEWTFNEEIIGLLNRFYFQKDEIKSNLLKDDEDFDFELNESQSNSISNQIHLTFESLLTELIKYVPRNPVNRKSKQIRLKDSNPSIQKDLDPGLVKKDLDPGLKWKDVLTVSSTLGIHQNVLDRTRDRLEELYHGTLIFDHVLSPIVE</sequence>
<evidence type="ECO:0000256" key="1">
    <source>
        <dbReference type="SAM" id="MobiDB-lite"/>
    </source>
</evidence>
<name>F4RKX1_MELLP</name>
<evidence type="ECO:0000313" key="2">
    <source>
        <dbReference type="EMBL" id="EGG06963.1"/>
    </source>
</evidence>
<protein>
    <submittedName>
        <fullName evidence="2">Uncharacterized protein</fullName>
    </submittedName>
</protein>
<dbReference type="EMBL" id="GL883106">
    <property type="protein sequence ID" value="EGG06963.1"/>
    <property type="molecule type" value="Genomic_DNA"/>
</dbReference>
<dbReference type="GeneID" id="18922853"/>
<evidence type="ECO:0000313" key="3">
    <source>
        <dbReference type="Proteomes" id="UP000001072"/>
    </source>
</evidence>
<dbReference type="InParanoid" id="F4RKX1"/>
<reference evidence="3" key="1">
    <citation type="journal article" date="2011" name="Proc. Natl. Acad. Sci. U.S.A.">
        <title>Obligate biotrophy features unraveled by the genomic analysis of rust fungi.</title>
        <authorList>
            <person name="Duplessis S."/>
            <person name="Cuomo C.A."/>
            <person name="Lin Y.-C."/>
            <person name="Aerts A."/>
            <person name="Tisserant E."/>
            <person name="Veneault-Fourrey C."/>
            <person name="Joly D.L."/>
            <person name="Hacquard S."/>
            <person name="Amselem J."/>
            <person name="Cantarel B.L."/>
            <person name="Chiu R."/>
            <person name="Coutinho P.M."/>
            <person name="Feau N."/>
            <person name="Field M."/>
            <person name="Frey P."/>
            <person name="Gelhaye E."/>
            <person name="Goldberg J."/>
            <person name="Grabherr M.G."/>
            <person name="Kodira C.D."/>
            <person name="Kohler A."/>
            <person name="Kuees U."/>
            <person name="Lindquist E.A."/>
            <person name="Lucas S.M."/>
            <person name="Mago R."/>
            <person name="Mauceli E."/>
            <person name="Morin E."/>
            <person name="Murat C."/>
            <person name="Pangilinan J.L."/>
            <person name="Park R."/>
            <person name="Pearson M."/>
            <person name="Quesneville H."/>
            <person name="Rouhier N."/>
            <person name="Sakthikumar S."/>
            <person name="Salamov A.A."/>
            <person name="Schmutz J."/>
            <person name="Selles B."/>
            <person name="Shapiro H."/>
            <person name="Tanguay P."/>
            <person name="Tuskan G.A."/>
            <person name="Henrissat B."/>
            <person name="Van de Peer Y."/>
            <person name="Rouze P."/>
            <person name="Ellis J.G."/>
            <person name="Dodds P.N."/>
            <person name="Schein J.E."/>
            <person name="Zhong S."/>
            <person name="Hamelin R.C."/>
            <person name="Grigoriev I.V."/>
            <person name="Szabo L.J."/>
            <person name="Martin F."/>
        </authorList>
    </citation>
    <scope>NUCLEOTIDE SEQUENCE [LARGE SCALE GENOMIC DNA]</scope>
    <source>
        <strain evidence="3">98AG31 / pathotype 3-4-7</strain>
    </source>
</reference>
<accession>F4RKX1</accession>
<organism evidence="3">
    <name type="scientific">Melampsora larici-populina (strain 98AG31 / pathotype 3-4-7)</name>
    <name type="common">Poplar leaf rust fungus</name>
    <dbReference type="NCBI Taxonomy" id="747676"/>
    <lineage>
        <taxon>Eukaryota</taxon>
        <taxon>Fungi</taxon>
        <taxon>Dikarya</taxon>
        <taxon>Basidiomycota</taxon>
        <taxon>Pucciniomycotina</taxon>
        <taxon>Pucciniomycetes</taxon>
        <taxon>Pucciniales</taxon>
        <taxon>Melampsoraceae</taxon>
        <taxon>Melampsora</taxon>
    </lineage>
</organism>
<dbReference type="HOGENOM" id="CLU_868992_0_0_1"/>
<proteinExistence type="predicted"/>
<dbReference type="RefSeq" id="XP_007409923.1">
    <property type="nucleotide sequence ID" value="XM_007409861.1"/>
</dbReference>
<dbReference type="AlphaFoldDB" id="F4RKX1"/>
<dbReference type="OrthoDB" id="2498953at2759"/>